<evidence type="ECO:0000259" key="8">
    <source>
        <dbReference type="Pfam" id="PF25063"/>
    </source>
</evidence>
<evidence type="ECO:0000259" key="6">
    <source>
        <dbReference type="Pfam" id="PF25060"/>
    </source>
</evidence>
<evidence type="ECO:0000259" key="7">
    <source>
        <dbReference type="Pfam" id="PF25062"/>
    </source>
</evidence>
<sequence length="1362" mass="152892">MPSLIRTNYALMMFYAREKLWRHAELVCTDTIKSTDSWLFRVWRALCYDKQGQPNEALREYKSAQQHRETVIPALMGIVLIYRRSKDTEGLASAERALAAYADGDTAANSIDGWVQAAALMWLSGDAAGARDILLRYEDVQETHRDECTNLATIRAWVDLSIGRGAFLEKCGSLFQKVMNMESQNGEPMDIDSTMGRVAFFERKYQFFPAQQLLNKLIVSHPSFTPALIVKARHLMKAEDWEQCTETTKRILGKDKTNLEALALNTLFLLVKDARYEAAAAQLPSLFEALQEKEPKNAALFFEYAQCFSRLSGSYPPLLGVTMQFAEAAHRMAPQRGEYLTEVGFQQLLRGEYKTALATFKKASASADSSVLPLLGLIRCLIFTGNLDDAAKQIEFPNEIQASNQRNPELSALNAILQWRRHRNESKALHFLDQTAEAIRQEVGSGSSGLELYIKLNPPLMLEVAKEYMHHCRTEPPDPTVSKADPIAEKCKRHLELLLRHVPGCLEGQLLLSKVYFVSGNLNKAQAMITTNIRHEHAIPDAFLLSAQICQYVGNVSLASQALEQALTLDFEVKDQPLYNLLYGSVLGMMNKHKEALEALQEALKVVKDKSHVTAKGRLVQPLSVQDHVSLYLLIAQTHLKLHDAEEARATVAEATALFKDTAQAGRVAIASAMIAARTDVDRALEILRQVPPRSDFFIAAKTRMANIYLIHRQNRQMYAECFEQLVEEVATAQSYIALGEAYTNIQEPEKSISAYEKAKAIDPDNSDLAVLIGRALVSTHDYQRAIRYYRDAVASDKSKFAVRADLATLFWHLGAVDHAIAVLKEAPAYQSEPDVGEGVDRAIERVNCALLMCKINRNTQNADLAAEALLQARGFQEHVLRNMMRNETRETIYQQKVVAATISLELGRYYASVGEVERAKECYQESRMYDESSEAPILASARLLLQCGDENACEEQCNAVLRINPACEEAVVILADLMVRRNCFDDAANHFSQLLEKTPNNYEALVQYVQLLRHAGRLSDAKIVLERAESMLDVGQRPDAALSFARGLYHRYCQESTEALRAFNAARLRSDDTQWSEKALVNMIEMYLVPTNEELWVDTQMGDEDRNENVKVAERLLMQMAPGETRDILQGYCWVASKKRQLVERAIKEFTRICTAAERNAGQSEKANNKEPQKEADNAADDEDSKLLSDVNEPPAYTGRMNVHARVGLAIAYFISGLEKKATAELKPIVLLPFDPTTSDSVHRARLLSAHMSVQKKDVKMAKMMLQKALELNKSCPRVCLLLGACHELEENHSEAANCYKDAWLLTKERDPSVGYKLAFHLMKSGKLLQAIEVCRKVLEAHPSYPKISDVVDVCHSLLRP</sequence>
<dbReference type="InterPro" id="IPR040364">
    <property type="entry name" value="TTC21A/TTC21B"/>
</dbReference>
<keyword evidence="3 4" id="KW-0802">TPR repeat</keyword>
<dbReference type="Gene3D" id="1.25.40.10">
    <property type="entry name" value="Tetratricopeptide repeat domain"/>
    <property type="match status" value="6"/>
</dbReference>
<organism evidence="11 12">
    <name type="scientific">Trypanosoma equiperdum</name>
    <dbReference type="NCBI Taxonomy" id="5694"/>
    <lineage>
        <taxon>Eukaryota</taxon>
        <taxon>Discoba</taxon>
        <taxon>Euglenozoa</taxon>
        <taxon>Kinetoplastea</taxon>
        <taxon>Metakinetoplastina</taxon>
        <taxon>Trypanosomatida</taxon>
        <taxon>Trypanosomatidae</taxon>
        <taxon>Trypanosoma</taxon>
    </lineage>
</organism>
<feature type="repeat" description="TPR" evidence="4">
    <location>
        <begin position="733"/>
        <end position="766"/>
    </location>
</feature>
<dbReference type="GO" id="GO:0005929">
    <property type="term" value="C:cilium"/>
    <property type="evidence" value="ECO:0007669"/>
    <property type="project" value="GOC"/>
</dbReference>
<gene>
    <name evidence="11" type="ORF">TEOVI_000205300</name>
</gene>
<feature type="repeat" description="TPR" evidence="4">
    <location>
        <begin position="767"/>
        <end position="800"/>
    </location>
</feature>
<evidence type="ECO:0000256" key="3">
    <source>
        <dbReference type="ARBA" id="ARBA00022803"/>
    </source>
</evidence>
<dbReference type="Proteomes" id="UP000195570">
    <property type="component" value="Unassembled WGS sequence"/>
</dbReference>
<evidence type="ECO:0000256" key="1">
    <source>
        <dbReference type="ARBA" id="ARBA00010935"/>
    </source>
</evidence>
<feature type="domain" description="Tetratricopeptide repeat protein 21A/21B fifth ARM repeats" evidence="9">
    <location>
        <begin position="969"/>
        <end position="1089"/>
    </location>
</feature>
<evidence type="ECO:0000259" key="9">
    <source>
        <dbReference type="Pfam" id="PF25064"/>
    </source>
</evidence>
<dbReference type="InterPro" id="IPR056834">
    <property type="entry name" value="ARM_TT21_C"/>
</dbReference>
<proteinExistence type="inferred from homology"/>
<feature type="domain" description="Tetratricopeptide repeat protein 21A/21B second ARM" evidence="6">
    <location>
        <begin position="282"/>
        <end position="549"/>
    </location>
</feature>
<dbReference type="Pfam" id="PF25068">
    <property type="entry name" value="ARM_TT21_4th"/>
    <property type="match status" value="1"/>
</dbReference>
<dbReference type="GO" id="GO:0061512">
    <property type="term" value="P:protein localization to cilium"/>
    <property type="evidence" value="ECO:0007669"/>
    <property type="project" value="TreeGrafter"/>
</dbReference>
<dbReference type="SUPFAM" id="SSF48452">
    <property type="entry name" value="TPR-like"/>
    <property type="match status" value="4"/>
</dbReference>
<dbReference type="RefSeq" id="XP_067081285.1">
    <property type="nucleotide sequence ID" value="XM_067225184.1"/>
</dbReference>
<protein>
    <submittedName>
        <fullName evidence="11">Predicted tetratricopeptide repeat protein</fullName>
    </submittedName>
</protein>
<evidence type="ECO:0000313" key="11">
    <source>
        <dbReference type="EMBL" id="SCU70480.1"/>
    </source>
</evidence>
<evidence type="ECO:0000259" key="10">
    <source>
        <dbReference type="Pfam" id="PF25068"/>
    </source>
</evidence>
<dbReference type="PANTHER" id="PTHR14699:SF0">
    <property type="entry name" value="TETRATRICOPEPTIDE REPEAT PROTEIN 21 HOMOLOG"/>
    <property type="match status" value="1"/>
</dbReference>
<dbReference type="Pfam" id="PF25062">
    <property type="entry name" value="ARM_TT21_N"/>
    <property type="match status" value="1"/>
</dbReference>
<dbReference type="FunFam" id="1.25.40.10:FF:002011">
    <property type="entry name" value="Predicted tetratricopeptide repeat protein"/>
    <property type="match status" value="1"/>
</dbReference>
<dbReference type="Pfam" id="PF25064">
    <property type="entry name" value="ARM_TT21_5th"/>
    <property type="match status" value="1"/>
</dbReference>
<dbReference type="EMBL" id="CZPT02001459">
    <property type="protein sequence ID" value="SCU70480.1"/>
    <property type="molecule type" value="Genomic_DNA"/>
</dbReference>
<dbReference type="InterPro" id="IPR056835">
    <property type="entry name" value="ARM_TT21_5th"/>
</dbReference>
<feature type="domain" description="Tetratricopeptide repeat protein 21A/21B C-terminal ARM" evidence="8">
    <location>
        <begin position="1201"/>
        <end position="1355"/>
    </location>
</feature>
<evidence type="ECO:0000256" key="5">
    <source>
        <dbReference type="SAM" id="MobiDB-lite"/>
    </source>
</evidence>
<dbReference type="GeneID" id="92375993"/>
<evidence type="ECO:0000256" key="2">
    <source>
        <dbReference type="ARBA" id="ARBA00022737"/>
    </source>
</evidence>
<dbReference type="FunFam" id="1.25.40.10:FF:003701">
    <property type="entry name" value="Uncharacterized protein"/>
    <property type="match status" value="1"/>
</dbReference>
<dbReference type="FunFam" id="1.25.40.10:FF:002012">
    <property type="entry name" value="Uncharacterized protein"/>
    <property type="match status" value="1"/>
</dbReference>
<dbReference type="PANTHER" id="PTHR14699">
    <property type="entry name" value="STI2 PROTEIN-RELATED"/>
    <property type="match status" value="1"/>
</dbReference>
<dbReference type="GO" id="GO:0030991">
    <property type="term" value="C:intraciliary transport particle A"/>
    <property type="evidence" value="ECO:0007669"/>
    <property type="project" value="TreeGrafter"/>
</dbReference>
<dbReference type="InterPro" id="IPR011990">
    <property type="entry name" value="TPR-like_helical_dom_sf"/>
</dbReference>
<name>A0A1G4IDS5_TRYEQ</name>
<dbReference type="GO" id="GO:0035721">
    <property type="term" value="P:intraciliary retrograde transport"/>
    <property type="evidence" value="ECO:0007669"/>
    <property type="project" value="TreeGrafter"/>
</dbReference>
<dbReference type="InterPro" id="IPR056836">
    <property type="entry name" value="ARM_TT21_4th"/>
</dbReference>
<feature type="repeat" description="TPR" evidence="4">
    <location>
        <begin position="901"/>
        <end position="934"/>
    </location>
</feature>
<feature type="domain" description="Tetratricopeptide repeat protein 21A/21B N-terminal ARM repeat" evidence="7">
    <location>
        <begin position="13"/>
        <end position="244"/>
    </location>
</feature>
<dbReference type="Pfam" id="PF25058">
    <property type="entry name" value="ARM_TT21"/>
    <property type="match status" value="1"/>
</dbReference>
<accession>A0A1G4IDS5</accession>
<feature type="compositionally biased region" description="Basic and acidic residues" evidence="5">
    <location>
        <begin position="1168"/>
        <end position="1178"/>
    </location>
</feature>
<comment type="similarity">
    <text evidence="1">Belongs to the TTC21 family.</text>
</comment>
<evidence type="ECO:0000313" key="12">
    <source>
        <dbReference type="Proteomes" id="UP000195570"/>
    </source>
</evidence>
<dbReference type="SUPFAM" id="SSF81901">
    <property type="entry name" value="HCP-like"/>
    <property type="match status" value="1"/>
</dbReference>
<dbReference type="Pfam" id="PF25063">
    <property type="entry name" value="ARM_TT21_C"/>
    <property type="match status" value="1"/>
</dbReference>
<reference evidence="11" key="1">
    <citation type="submission" date="2016-09" db="EMBL/GenBank/DDBJ databases">
        <authorList>
            <person name="Hebert L."/>
            <person name="Moumen B."/>
        </authorList>
    </citation>
    <scope>NUCLEOTIDE SEQUENCE [LARGE SCALE GENOMIC DNA]</scope>
    <source>
        <strain evidence="11">OVI</strain>
    </source>
</reference>
<dbReference type="InterPro" id="IPR056832">
    <property type="entry name" value="ARM_TT21_2nd"/>
</dbReference>
<dbReference type="SMART" id="SM00028">
    <property type="entry name" value="TPR"/>
    <property type="match status" value="14"/>
</dbReference>
<feature type="repeat" description="TPR" evidence="4">
    <location>
        <begin position="969"/>
        <end position="1002"/>
    </location>
</feature>
<keyword evidence="2" id="KW-0677">Repeat</keyword>
<dbReference type="Pfam" id="PF25060">
    <property type="entry name" value="ARM_TT21_2nd"/>
    <property type="match status" value="1"/>
</dbReference>
<dbReference type="VEuPathDB" id="TriTrypDB:TEOVI_000205300"/>
<dbReference type="Pfam" id="PF13181">
    <property type="entry name" value="TPR_8"/>
    <property type="match status" value="1"/>
</dbReference>
<keyword evidence="12" id="KW-1185">Reference proteome</keyword>
<comment type="caution">
    <text evidence="11">The sequence shown here is derived from an EMBL/GenBank/DDBJ whole genome shotgun (WGS) entry which is preliminary data.</text>
</comment>
<feature type="domain" description="Tetratricopeptide repeat protein 21A/21B fourth ARM" evidence="10">
    <location>
        <begin position="769"/>
        <end position="926"/>
    </location>
</feature>
<dbReference type="PROSITE" id="PS50005">
    <property type="entry name" value="TPR"/>
    <property type="match status" value="4"/>
</dbReference>
<dbReference type="InterPro" id="IPR019734">
    <property type="entry name" value="TPR_rpt"/>
</dbReference>
<feature type="region of interest" description="Disordered" evidence="5">
    <location>
        <begin position="1162"/>
        <end position="1196"/>
    </location>
</feature>
<evidence type="ECO:0000256" key="4">
    <source>
        <dbReference type="PROSITE-ProRule" id="PRU00339"/>
    </source>
</evidence>
<dbReference type="InterPro" id="IPR056833">
    <property type="entry name" value="ARM_TT21_N"/>
</dbReference>